<dbReference type="Proteomes" id="UP000323506">
    <property type="component" value="Chromosome A08"/>
</dbReference>
<evidence type="ECO:0000313" key="3">
    <source>
        <dbReference type="Proteomes" id="UP000323506"/>
    </source>
</evidence>
<dbReference type="InterPro" id="IPR016197">
    <property type="entry name" value="Chromo-like_dom_sf"/>
</dbReference>
<organism evidence="2 3">
    <name type="scientific">Gossypium darwinii</name>
    <name type="common">Darwin's cotton</name>
    <name type="synonym">Gossypium barbadense var. darwinii</name>
    <dbReference type="NCBI Taxonomy" id="34276"/>
    <lineage>
        <taxon>Eukaryota</taxon>
        <taxon>Viridiplantae</taxon>
        <taxon>Streptophyta</taxon>
        <taxon>Embryophyta</taxon>
        <taxon>Tracheophyta</taxon>
        <taxon>Spermatophyta</taxon>
        <taxon>Magnoliopsida</taxon>
        <taxon>eudicotyledons</taxon>
        <taxon>Gunneridae</taxon>
        <taxon>Pentapetalae</taxon>
        <taxon>rosids</taxon>
        <taxon>malvids</taxon>
        <taxon>Malvales</taxon>
        <taxon>Malvaceae</taxon>
        <taxon>Malvoideae</taxon>
        <taxon>Gossypium</taxon>
    </lineage>
</organism>
<keyword evidence="3" id="KW-1185">Reference proteome</keyword>
<protein>
    <recommendedName>
        <fullName evidence="4">Chromo domain-containing protein</fullName>
    </recommendedName>
</protein>
<dbReference type="Gene3D" id="2.40.50.40">
    <property type="match status" value="1"/>
</dbReference>
<gene>
    <name evidence="2" type="ORF">ES288_A08G091700v1</name>
</gene>
<dbReference type="SUPFAM" id="SSF54160">
    <property type="entry name" value="Chromo domain-like"/>
    <property type="match status" value="1"/>
</dbReference>
<reference evidence="2 3" key="1">
    <citation type="submission" date="2019-06" db="EMBL/GenBank/DDBJ databases">
        <title>WGS assembly of Gossypium darwinii.</title>
        <authorList>
            <person name="Chen Z.J."/>
            <person name="Sreedasyam A."/>
            <person name="Ando A."/>
            <person name="Song Q."/>
            <person name="De L."/>
            <person name="Hulse-Kemp A."/>
            <person name="Ding M."/>
            <person name="Ye W."/>
            <person name="Kirkbride R."/>
            <person name="Jenkins J."/>
            <person name="Plott C."/>
            <person name="Lovell J."/>
            <person name="Lin Y.-M."/>
            <person name="Vaughn R."/>
            <person name="Liu B."/>
            <person name="Li W."/>
            <person name="Simpson S."/>
            <person name="Scheffler B."/>
            <person name="Saski C."/>
            <person name="Grover C."/>
            <person name="Hu G."/>
            <person name="Conover J."/>
            <person name="Carlson J."/>
            <person name="Shu S."/>
            <person name="Boston L."/>
            <person name="Williams M."/>
            <person name="Peterson D."/>
            <person name="Mcgee K."/>
            <person name="Jones D."/>
            <person name="Wendel J."/>
            <person name="Stelly D."/>
            <person name="Grimwood J."/>
            <person name="Schmutz J."/>
        </authorList>
    </citation>
    <scope>NUCLEOTIDE SEQUENCE [LARGE SCALE GENOMIC DNA]</scope>
    <source>
        <strain evidence="2">1808015.09</strain>
    </source>
</reference>
<accession>A0A5D2FJA5</accession>
<name>A0A5D2FJA5_GOSDA</name>
<sequence>MVHRSNYSVEQWLIQWEGFPISEATWEDKKHILTSFPDWNLADKVLLGGEGIVVNEVSEQQGPMGVARPNDQQEPRRSLRARINSKRFDDFVMNDMSATTKSAKGYLLEN</sequence>
<evidence type="ECO:0008006" key="4">
    <source>
        <dbReference type="Google" id="ProtNLM"/>
    </source>
</evidence>
<feature type="region of interest" description="Disordered" evidence="1">
    <location>
        <begin position="58"/>
        <end position="77"/>
    </location>
</feature>
<evidence type="ECO:0000313" key="2">
    <source>
        <dbReference type="EMBL" id="TYH05548.1"/>
    </source>
</evidence>
<evidence type="ECO:0000256" key="1">
    <source>
        <dbReference type="SAM" id="MobiDB-lite"/>
    </source>
</evidence>
<dbReference type="EMBL" id="CM017695">
    <property type="protein sequence ID" value="TYH05548.1"/>
    <property type="molecule type" value="Genomic_DNA"/>
</dbReference>
<dbReference type="AlphaFoldDB" id="A0A5D2FJA5"/>
<proteinExistence type="predicted"/>